<dbReference type="Gene3D" id="3.40.50.720">
    <property type="entry name" value="NAD(P)-binding Rossmann-like Domain"/>
    <property type="match status" value="1"/>
</dbReference>
<gene>
    <name evidence="3" type="primary">fabG_8</name>
    <name evidence="3" type="ORF">Pflav_046530</name>
</gene>
<dbReference type="InterPro" id="IPR036291">
    <property type="entry name" value="NAD(P)-bd_dom_sf"/>
</dbReference>
<evidence type="ECO:0000256" key="2">
    <source>
        <dbReference type="ARBA" id="ARBA00023002"/>
    </source>
</evidence>
<dbReference type="PRINTS" id="PR00080">
    <property type="entry name" value="SDRFAMILY"/>
</dbReference>
<dbReference type="KEGG" id="pfla:Pflav_046530"/>
<evidence type="ECO:0000313" key="4">
    <source>
        <dbReference type="Proteomes" id="UP000502508"/>
    </source>
</evidence>
<evidence type="ECO:0000313" key="3">
    <source>
        <dbReference type="EMBL" id="BCB78243.1"/>
    </source>
</evidence>
<keyword evidence="2" id="KW-0560">Oxidoreductase</keyword>
<dbReference type="PRINTS" id="PR00081">
    <property type="entry name" value="GDHRDH"/>
</dbReference>
<dbReference type="PANTHER" id="PTHR24321:SF8">
    <property type="entry name" value="ESTRADIOL 17-BETA-DEHYDROGENASE 8-RELATED"/>
    <property type="match status" value="1"/>
</dbReference>
<reference evidence="3 4" key="1">
    <citation type="submission" date="2020-03" db="EMBL/GenBank/DDBJ databases">
        <title>Whole genome shotgun sequence of Phytohabitans flavus NBRC 107702.</title>
        <authorList>
            <person name="Komaki H."/>
            <person name="Tamura T."/>
        </authorList>
    </citation>
    <scope>NUCLEOTIDE SEQUENCE [LARGE SCALE GENOMIC DNA]</scope>
    <source>
        <strain evidence="3 4">NBRC 107702</strain>
    </source>
</reference>
<accession>A0A6F8XWQ5</accession>
<dbReference type="RefSeq" id="WP_173037820.1">
    <property type="nucleotide sequence ID" value="NZ_AP022870.1"/>
</dbReference>
<dbReference type="PANTHER" id="PTHR24321">
    <property type="entry name" value="DEHYDROGENASES, SHORT CHAIN"/>
    <property type="match status" value="1"/>
</dbReference>
<name>A0A6F8XWQ5_9ACTN</name>
<dbReference type="CDD" id="cd05233">
    <property type="entry name" value="SDR_c"/>
    <property type="match status" value="1"/>
</dbReference>
<dbReference type="PROSITE" id="PS00061">
    <property type="entry name" value="ADH_SHORT"/>
    <property type="match status" value="1"/>
</dbReference>
<evidence type="ECO:0000256" key="1">
    <source>
        <dbReference type="ARBA" id="ARBA00006484"/>
    </source>
</evidence>
<dbReference type="GO" id="GO:0016491">
    <property type="term" value="F:oxidoreductase activity"/>
    <property type="evidence" value="ECO:0007669"/>
    <property type="project" value="UniProtKB-KW"/>
</dbReference>
<dbReference type="NCBIfam" id="NF005559">
    <property type="entry name" value="PRK07231.1"/>
    <property type="match status" value="1"/>
</dbReference>
<dbReference type="SUPFAM" id="SSF51735">
    <property type="entry name" value="NAD(P)-binding Rossmann-fold domains"/>
    <property type="match status" value="1"/>
</dbReference>
<dbReference type="AlphaFoldDB" id="A0A6F8XWQ5"/>
<dbReference type="EMBL" id="AP022870">
    <property type="protein sequence ID" value="BCB78243.1"/>
    <property type="molecule type" value="Genomic_DNA"/>
</dbReference>
<sequence length="261" mass="26741">MSLSGKVVAITGGAGGMGLATARQLVGQGAGVAVLDLDDDLVRDAAADLSTDGGTAIGVAADTTDEKSMAAAFATVRERFGRLDGLVTAAGVRQTAALALDLDLEVFERTQRVNVTGTFVAVRAAARVMVADGTPGSIVTIASVTGVSARWAQSAYCASKAAVLHLTRVLALELSTHDIRVNAVAPGVTETPMIRKAITDEGPQVLRDKIEGSLAQFRPGIPLRRLAQPEEQAEAITFLLSPASSFVTGATLFVDGGAAIV</sequence>
<proteinExistence type="inferred from homology"/>
<dbReference type="Proteomes" id="UP000502508">
    <property type="component" value="Chromosome"/>
</dbReference>
<dbReference type="InterPro" id="IPR002347">
    <property type="entry name" value="SDR_fam"/>
</dbReference>
<keyword evidence="4" id="KW-1185">Reference proteome</keyword>
<dbReference type="FunFam" id="3.40.50.720:FF:000084">
    <property type="entry name" value="Short-chain dehydrogenase reductase"/>
    <property type="match status" value="1"/>
</dbReference>
<comment type="similarity">
    <text evidence="1">Belongs to the short-chain dehydrogenases/reductases (SDR) family.</text>
</comment>
<organism evidence="3 4">
    <name type="scientific">Phytohabitans flavus</name>
    <dbReference type="NCBI Taxonomy" id="1076124"/>
    <lineage>
        <taxon>Bacteria</taxon>
        <taxon>Bacillati</taxon>
        <taxon>Actinomycetota</taxon>
        <taxon>Actinomycetes</taxon>
        <taxon>Micromonosporales</taxon>
        <taxon>Micromonosporaceae</taxon>
    </lineage>
</organism>
<reference evidence="3 4" key="2">
    <citation type="submission" date="2020-03" db="EMBL/GenBank/DDBJ databases">
        <authorList>
            <person name="Ichikawa N."/>
            <person name="Kimura A."/>
            <person name="Kitahashi Y."/>
            <person name="Uohara A."/>
        </authorList>
    </citation>
    <scope>NUCLEOTIDE SEQUENCE [LARGE SCALE GENOMIC DNA]</scope>
    <source>
        <strain evidence="3 4">NBRC 107702</strain>
    </source>
</reference>
<dbReference type="Pfam" id="PF13561">
    <property type="entry name" value="adh_short_C2"/>
    <property type="match status" value="1"/>
</dbReference>
<protein>
    <submittedName>
        <fullName evidence="3">3-oxoacyl-ACP reductase</fullName>
    </submittedName>
</protein>
<dbReference type="InterPro" id="IPR020904">
    <property type="entry name" value="Sc_DH/Rdtase_CS"/>
</dbReference>